<evidence type="ECO:0000256" key="5">
    <source>
        <dbReference type="ARBA" id="ARBA00033067"/>
    </source>
</evidence>
<comment type="caution">
    <text evidence="7">The sequence shown here is derived from an EMBL/GenBank/DDBJ whole genome shotgun (WGS) entry which is preliminary data.</text>
</comment>
<dbReference type="GO" id="GO:0005829">
    <property type="term" value="C:cytosol"/>
    <property type="evidence" value="ECO:0007669"/>
    <property type="project" value="TreeGrafter"/>
</dbReference>
<gene>
    <name evidence="7" type="ORF">CLVI_16590</name>
</gene>
<dbReference type="OrthoDB" id="9809586at2"/>
<dbReference type="SUPFAM" id="SSF51735">
    <property type="entry name" value="NAD(P)-binding Rossmann-fold domains"/>
    <property type="match status" value="1"/>
</dbReference>
<evidence type="ECO:0000313" key="8">
    <source>
        <dbReference type="Proteomes" id="UP000239471"/>
    </source>
</evidence>
<comment type="similarity">
    <text evidence="2">Belongs to the NAD(P)-dependent epimerase/dehydratase family.</text>
</comment>
<evidence type="ECO:0000256" key="2">
    <source>
        <dbReference type="ARBA" id="ARBA00007637"/>
    </source>
</evidence>
<dbReference type="RefSeq" id="WP_106059645.1">
    <property type="nucleotide sequence ID" value="NZ_PVXQ01000015.1"/>
</dbReference>
<dbReference type="GO" id="GO:0005996">
    <property type="term" value="P:monosaccharide metabolic process"/>
    <property type="evidence" value="ECO:0007669"/>
    <property type="project" value="TreeGrafter"/>
</dbReference>
<accession>A0A2T0BF68</accession>
<organism evidence="7 8">
    <name type="scientific">Clostridium vincentii</name>
    <dbReference type="NCBI Taxonomy" id="52704"/>
    <lineage>
        <taxon>Bacteria</taxon>
        <taxon>Bacillati</taxon>
        <taxon>Bacillota</taxon>
        <taxon>Clostridia</taxon>
        <taxon>Eubacteriales</taxon>
        <taxon>Clostridiaceae</taxon>
        <taxon>Clostridium</taxon>
    </lineage>
</organism>
<name>A0A2T0BF68_9CLOT</name>
<dbReference type="PANTHER" id="PTHR43725:SF32">
    <property type="entry name" value="NAD-DEPENDENT EPIMERASE_DEHYDRATASE DOMAIN-CONTAINING PROTEIN"/>
    <property type="match status" value="1"/>
</dbReference>
<evidence type="ECO:0000256" key="3">
    <source>
        <dbReference type="ARBA" id="ARBA00018569"/>
    </source>
</evidence>
<dbReference type="Gene3D" id="3.40.50.720">
    <property type="entry name" value="NAD(P)-binding Rossmann-like Domain"/>
    <property type="match status" value="1"/>
</dbReference>
<reference evidence="7 8" key="1">
    <citation type="submission" date="2018-03" db="EMBL/GenBank/DDBJ databases">
        <title>Genome sequence of Clostridium vincentii DSM 10228.</title>
        <authorList>
            <person name="Poehlein A."/>
            <person name="Daniel R."/>
        </authorList>
    </citation>
    <scope>NUCLEOTIDE SEQUENCE [LARGE SCALE GENOMIC DNA]</scope>
    <source>
        <strain evidence="7 8">DSM 10228</strain>
    </source>
</reference>
<dbReference type="InterPro" id="IPR001509">
    <property type="entry name" value="Epimerase_deHydtase"/>
</dbReference>
<evidence type="ECO:0000256" key="1">
    <source>
        <dbReference type="ARBA" id="ARBA00004947"/>
    </source>
</evidence>
<protein>
    <recommendedName>
        <fullName evidence="3">UDP-glucose 4-epimerase</fullName>
    </recommendedName>
    <alternativeName>
        <fullName evidence="5">Galactowaldenase</fullName>
    </alternativeName>
    <alternativeName>
        <fullName evidence="4">UDP-galactose 4-epimerase</fullName>
    </alternativeName>
</protein>
<comment type="pathway">
    <text evidence="1">Carbohydrate metabolism; galactose metabolism.</text>
</comment>
<dbReference type="AlphaFoldDB" id="A0A2T0BF68"/>
<keyword evidence="8" id="KW-1185">Reference proteome</keyword>
<dbReference type="Pfam" id="PF01370">
    <property type="entry name" value="Epimerase"/>
    <property type="match status" value="1"/>
</dbReference>
<feature type="domain" description="NAD-dependent epimerase/dehydratase" evidence="6">
    <location>
        <begin position="5"/>
        <end position="220"/>
    </location>
</feature>
<dbReference type="GO" id="GO:0003978">
    <property type="term" value="F:UDP-glucose 4-epimerase activity"/>
    <property type="evidence" value="ECO:0007669"/>
    <property type="project" value="TreeGrafter"/>
</dbReference>
<evidence type="ECO:0000259" key="6">
    <source>
        <dbReference type="Pfam" id="PF01370"/>
    </source>
</evidence>
<dbReference type="InterPro" id="IPR036291">
    <property type="entry name" value="NAD(P)-bd_dom_sf"/>
</dbReference>
<evidence type="ECO:0000313" key="7">
    <source>
        <dbReference type="EMBL" id="PRR82524.1"/>
    </source>
</evidence>
<dbReference type="Proteomes" id="UP000239471">
    <property type="component" value="Unassembled WGS sequence"/>
</dbReference>
<sequence>MIKQVLVMGGSYFIGKKIVDALLDNNYSVYTLNRGTRENNDKRVINLKCDRNDTEQINTILSKYSFDIVIDVSALNESQVEILYNSLNKENLKQFVFISSSAVYDVENFSIPYSEETPLKENKYWTSYGTNKIEAEYFLIEKFQNTQRDLIILRPPYVYGENNYAQRESLIFEHICNDKPIIIPYNGSTSLQFIYTTDLANIILNLLNTNLDRISIFNVGNKKAITIKEWIECCAKVVGKKAKVIEYDYNNYNRKERDFFPFFNYNNVLDISKISKLYNIETDFSIGLKNAFEWYCNNVDSIFFKENVTQNEQNILGELNYL</sequence>
<dbReference type="PANTHER" id="PTHR43725">
    <property type="entry name" value="UDP-GLUCOSE 4-EPIMERASE"/>
    <property type="match status" value="1"/>
</dbReference>
<proteinExistence type="inferred from homology"/>
<dbReference type="EMBL" id="PVXQ01000015">
    <property type="protein sequence ID" value="PRR82524.1"/>
    <property type="molecule type" value="Genomic_DNA"/>
</dbReference>
<evidence type="ECO:0000256" key="4">
    <source>
        <dbReference type="ARBA" id="ARBA00031367"/>
    </source>
</evidence>